<keyword evidence="2" id="KW-1185">Reference proteome</keyword>
<evidence type="ECO:0000313" key="2">
    <source>
        <dbReference type="Proteomes" id="UP000481288"/>
    </source>
</evidence>
<name>A0A7D8YQ23_9HELO</name>
<comment type="caution">
    <text evidence="1">The sequence shown here is derived from an EMBL/GenBank/DDBJ whole genome shotgun (WGS) entry which is preliminary data.</text>
</comment>
<dbReference type="InterPro" id="IPR036866">
    <property type="entry name" value="RibonucZ/Hydroxyglut_hydro"/>
</dbReference>
<evidence type="ECO:0008006" key="3">
    <source>
        <dbReference type="Google" id="ProtNLM"/>
    </source>
</evidence>
<dbReference type="EMBL" id="QGMG01000411">
    <property type="protein sequence ID" value="TVY53797.1"/>
    <property type="molecule type" value="Genomic_DNA"/>
</dbReference>
<dbReference type="OrthoDB" id="332863at2759"/>
<dbReference type="Gene3D" id="3.60.15.10">
    <property type="entry name" value="Ribonuclease Z/Hydroxyacylglutathione hydrolase-like"/>
    <property type="match status" value="1"/>
</dbReference>
<dbReference type="PANTHER" id="PTHR36142">
    <property type="entry name" value="METALLO-HYDROLASE/OXIDOREDUCTASE SUPERFAMILY PROTEIN"/>
    <property type="match status" value="1"/>
</dbReference>
<dbReference type="Pfam" id="PF13483">
    <property type="entry name" value="Lactamase_B_3"/>
    <property type="match status" value="1"/>
</dbReference>
<proteinExistence type="predicted"/>
<protein>
    <recommendedName>
        <fullName evidence="3">Metallo-beta-lactamase domain-containing protein</fullName>
    </recommendedName>
</protein>
<sequence length="358" mass="39073">MILDHYFFNMSLTIKHLNGDASFLLSFMPIPQIPPSTPQSSSAFTILLDPWLSGPSKIYHSKFSVSTHKSPPCVTSLRELPEPDVVVISQNKTDHCHQETLTQLPRHGGKTVILAEPAAAKMIRGWKYFAEEKVVTLPKWDDSRLCKPPIVHRIPIQPLGPGGIMGEVTITYLPQKADITGLHSAIGITYRAPTASFDSSLPPTPPASPTASTHACDRALSVIFSPHGCSYKTLSPYIASHLISEAALPLTALLHCFDRIENPWYLGGNICAGFPGGLEIAQKLCAKAWISAHDGDKETTGLATTKLTVERYDREKVESVISPRSEKFPDIRTGTEAVVLKAGEEIALSYSMDFGSDE</sequence>
<dbReference type="PANTHER" id="PTHR36142:SF5">
    <property type="entry name" value="METALLO-BETA-LACTAMASE DOMAIN-CONTAINING PROTEIN"/>
    <property type="match status" value="1"/>
</dbReference>
<evidence type="ECO:0000313" key="1">
    <source>
        <dbReference type="EMBL" id="TVY53797.1"/>
    </source>
</evidence>
<dbReference type="Proteomes" id="UP000481288">
    <property type="component" value="Unassembled WGS sequence"/>
</dbReference>
<gene>
    <name evidence="1" type="ORF">LCER1_G002048</name>
</gene>
<dbReference type="AlphaFoldDB" id="A0A7D8YQ23"/>
<organism evidence="1 2">
    <name type="scientific">Lachnellula cervina</name>
    <dbReference type="NCBI Taxonomy" id="1316786"/>
    <lineage>
        <taxon>Eukaryota</taxon>
        <taxon>Fungi</taxon>
        <taxon>Dikarya</taxon>
        <taxon>Ascomycota</taxon>
        <taxon>Pezizomycotina</taxon>
        <taxon>Leotiomycetes</taxon>
        <taxon>Helotiales</taxon>
        <taxon>Lachnaceae</taxon>
        <taxon>Lachnellula</taxon>
    </lineage>
</organism>
<accession>A0A7D8YQ23</accession>
<reference evidence="1 2" key="1">
    <citation type="submission" date="2018-05" db="EMBL/GenBank/DDBJ databases">
        <title>Whole genome sequencing for identification of molecular markers to develop diagnostic detection tools for the regulated plant pathogen Lachnellula willkommii.</title>
        <authorList>
            <person name="Giroux E."/>
            <person name="Bilodeau G."/>
        </authorList>
    </citation>
    <scope>NUCLEOTIDE SEQUENCE [LARGE SCALE GENOMIC DNA]</scope>
    <source>
        <strain evidence="1 2">CBS 625.97</strain>
    </source>
</reference>